<evidence type="ECO:0000259" key="1">
    <source>
        <dbReference type="Pfam" id="PF08241"/>
    </source>
</evidence>
<dbReference type="EMBL" id="FZNW01000023">
    <property type="protein sequence ID" value="SNR85256.1"/>
    <property type="molecule type" value="Genomic_DNA"/>
</dbReference>
<evidence type="ECO:0000313" key="2">
    <source>
        <dbReference type="EMBL" id="SNR85256.1"/>
    </source>
</evidence>
<dbReference type="GO" id="GO:0032259">
    <property type="term" value="P:methylation"/>
    <property type="evidence" value="ECO:0007669"/>
    <property type="project" value="UniProtKB-KW"/>
</dbReference>
<keyword evidence="3" id="KW-1185">Reference proteome</keyword>
<dbReference type="GO" id="GO:0008757">
    <property type="term" value="F:S-adenosylmethionine-dependent methyltransferase activity"/>
    <property type="evidence" value="ECO:0007669"/>
    <property type="project" value="InterPro"/>
</dbReference>
<feature type="domain" description="Methyltransferase type 11" evidence="1">
    <location>
        <begin position="86"/>
        <end position="182"/>
    </location>
</feature>
<keyword evidence="2" id="KW-0489">Methyltransferase</keyword>
<dbReference type="AlphaFoldDB" id="A0A238ZP80"/>
<protein>
    <submittedName>
        <fullName evidence="2">Methyltransferase domain-containing protein</fullName>
    </submittedName>
</protein>
<organism evidence="2 3">
    <name type="scientific">Haloechinothrix alba</name>
    <dbReference type="NCBI Taxonomy" id="664784"/>
    <lineage>
        <taxon>Bacteria</taxon>
        <taxon>Bacillati</taxon>
        <taxon>Actinomycetota</taxon>
        <taxon>Actinomycetes</taxon>
        <taxon>Pseudonocardiales</taxon>
        <taxon>Pseudonocardiaceae</taxon>
        <taxon>Haloechinothrix</taxon>
    </lineage>
</organism>
<evidence type="ECO:0000313" key="3">
    <source>
        <dbReference type="Proteomes" id="UP000198348"/>
    </source>
</evidence>
<dbReference type="PANTHER" id="PTHR43591">
    <property type="entry name" value="METHYLTRANSFERASE"/>
    <property type="match status" value="1"/>
</dbReference>
<dbReference type="RefSeq" id="WP_245818852.1">
    <property type="nucleotide sequence ID" value="NZ_FZNW01000023.1"/>
</dbReference>
<dbReference type="SUPFAM" id="SSF53335">
    <property type="entry name" value="S-adenosyl-L-methionine-dependent methyltransferases"/>
    <property type="match status" value="1"/>
</dbReference>
<accession>A0A238ZP80</accession>
<gene>
    <name evidence="2" type="ORF">SAMN06265360_12338</name>
</gene>
<dbReference type="InterPro" id="IPR029063">
    <property type="entry name" value="SAM-dependent_MTases_sf"/>
</dbReference>
<dbReference type="Pfam" id="PF08241">
    <property type="entry name" value="Methyltransf_11"/>
    <property type="match status" value="1"/>
</dbReference>
<dbReference type="Gene3D" id="3.40.50.150">
    <property type="entry name" value="Vaccinia Virus protein VP39"/>
    <property type="match status" value="1"/>
</dbReference>
<sequence length="297" mass="32511">MADSGPDDTPRFTRAEQALGVVGPARRTVTAQEAVAASSAWWDADAEEYVATHGDFLGDADFVWCPEGWRESDLQLLGPVTGLRVLEVGCGTAACARWLTGQGAHAIGVDLSAEMLRHARTADRRSDLCVDLARADAQRLPLRNGTVDTAFSAFGALPFLPSLTTVFTEVNRVLRPGGRWVFAVTHPMRWVFPDDPGPLGLTATHSYFDREPYVEVDAQHNATYVEYHRTLGDYVRAARQSGFRLDDLVEPEWPDDQTRTWGQWSPLRGSLFPGTAIFCCHKTDAPNVGPSRPAAAS</sequence>
<reference evidence="2 3" key="1">
    <citation type="submission" date="2017-06" db="EMBL/GenBank/DDBJ databases">
        <authorList>
            <person name="Kim H.J."/>
            <person name="Triplett B.A."/>
        </authorList>
    </citation>
    <scope>NUCLEOTIDE SEQUENCE [LARGE SCALE GENOMIC DNA]</scope>
    <source>
        <strain evidence="2 3">DSM 45207</strain>
    </source>
</reference>
<name>A0A238ZP80_9PSEU</name>
<dbReference type="CDD" id="cd02440">
    <property type="entry name" value="AdoMet_MTases"/>
    <property type="match status" value="1"/>
</dbReference>
<proteinExistence type="predicted"/>
<dbReference type="InterPro" id="IPR013216">
    <property type="entry name" value="Methyltransf_11"/>
</dbReference>
<dbReference type="Proteomes" id="UP000198348">
    <property type="component" value="Unassembled WGS sequence"/>
</dbReference>
<keyword evidence="2" id="KW-0808">Transferase</keyword>